<dbReference type="GeneID" id="117660614"/>
<keyword evidence="5" id="KW-0810">Translation regulation</keyword>
<keyword evidence="13" id="KW-1185">Reference proteome</keyword>
<dbReference type="InterPro" id="IPR036085">
    <property type="entry name" value="PAZ_dom_sf"/>
</dbReference>
<feature type="domain" description="PAZ" evidence="11">
    <location>
        <begin position="270"/>
        <end position="382"/>
    </location>
</feature>
<evidence type="ECO:0000256" key="5">
    <source>
        <dbReference type="ARBA" id="ARBA00022845"/>
    </source>
</evidence>
<evidence type="ECO:0000256" key="9">
    <source>
        <dbReference type="ARBA" id="ARBA00038291"/>
    </source>
</evidence>
<dbReference type="GO" id="GO:0051321">
    <property type="term" value="P:meiotic cell cycle"/>
    <property type="evidence" value="ECO:0007669"/>
    <property type="project" value="UniProtKB-KW"/>
</dbReference>
<dbReference type="SUPFAM" id="SSF101690">
    <property type="entry name" value="PAZ domain"/>
    <property type="match status" value="1"/>
</dbReference>
<dbReference type="InterPro" id="IPR003165">
    <property type="entry name" value="Piwi"/>
</dbReference>
<evidence type="ECO:0000256" key="8">
    <source>
        <dbReference type="ARBA" id="ARBA00023254"/>
    </source>
</evidence>
<evidence type="ECO:0000256" key="6">
    <source>
        <dbReference type="ARBA" id="ARBA00022884"/>
    </source>
</evidence>
<evidence type="ECO:0000313" key="14">
    <source>
        <dbReference type="RefSeq" id="XP_034264641.1"/>
    </source>
</evidence>
<evidence type="ECO:0000259" key="11">
    <source>
        <dbReference type="PROSITE" id="PS50821"/>
    </source>
</evidence>
<dbReference type="InterPro" id="IPR036397">
    <property type="entry name" value="RNaseH_sf"/>
</dbReference>
<keyword evidence="3" id="KW-0963">Cytoplasm</keyword>
<dbReference type="FunFam" id="2.170.260.10:FF:000003">
    <property type="entry name" value="Piwi-like RNA-mediated gene silencing 2"/>
    <property type="match status" value="1"/>
</dbReference>
<name>A0A6P9B7T5_PANGU</name>
<evidence type="ECO:0000256" key="1">
    <source>
        <dbReference type="ARBA" id="ARBA00004496"/>
    </source>
</evidence>
<dbReference type="Gene3D" id="3.40.50.2300">
    <property type="match status" value="1"/>
</dbReference>
<feature type="region of interest" description="Disordered" evidence="10">
    <location>
        <begin position="1"/>
        <end position="48"/>
    </location>
</feature>
<evidence type="ECO:0000256" key="10">
    <source>
        <dbReference type="SAM" id="MobiDB-lite"/>
    </source>
</evidence>
<sequence length="850" mass="96863">MSGRARVKARGQCFPGRETYGQSDFAKPGGSGDTASYSVPEASSSHVRTGEEPLKYGFSVGPSGYTVMERGGRIQCKFRDLEVNTREAMLHVKDSKRGSSGIPVKVLTNLFSLGLPREWQLYQYHVTFNPELESRRLRIALLYNHAEFLGKAKVFDGAILFLAHKLENQVTELSCETRRGDMVKITVQLTHQLFSSNPVCIQFLNLLFKKVLQKLSMYQIGRNFYSPSDPVEVPQHKLTLWPGFAVSVGHFENKVMLCADVSHKVLRSENVLEFMTDLYNNSERARFPENCEKQLVGLIVLTRYNNKTYRIDDIEWSIKPTDTFQKRDGTQISYEDYYKQQYDVILSDLNQPMLVSQLKNRGSHSAEPRVVHLIPELCYMTGLSRNATSDFRLMRDLAQHTHLPPQQRHQRLTRLADNVQRNKDARLELENWGLQMGCQASLTGRVITSEKLLMQNETCSPMNAGDWFRDLRNMKMISETRLERWLVLCNYNHTDLTHNFLNCLRRVGGPMNFHIQYPRIVPIKEGPMSFVKVLQQHVNPELQLVLCVLSSNKKDCYDSVKKFLSLHQPIPSQCVLVRTLSKQGMMMSVATKIAMQIICKLGGELWAVEIPLTSFMVVGIDVNKDTLTKGNSVVGFVASLNASITKWYSRCIMQSAGTSMADCLRICMEGAINNWQKCNGHPPARIIIYRDGVGDGQLKMVMDYEVPQLLSVLDECGGGCRPKMSLIIVKKKCLSRFFVESNGGLRNPLVGTVIDSEATQPNWYDFFLISQLARQGTVNPTYYNVIYDDNRLKPDHMQRLTFKMCHLYYNWPGLIRVPAPCQYANKLTFLVSQSIHGEPSLELANKLFYL</sequence>
<evidence type="ECO:0000256" key="3">
    <source>
        <dbReference type="ARBA" id="ARBA00022490"/>
    </source>
</evidence>
<dbReference type="GO" id="GO:0003723">
    <property type="term" value="F:RNA binding"/>
    <property type="evidence" value="ECO:0007669"/>
    <property type="project" value="UniProtKB-KW"/>
</dbReference>
<dbReference type="CDD" id="cd04658">
    <property type="entry name" value="Piwi_piwi-like_Euk"/>
    <property type="match status" value="1"/>
</dbReference>
<dbReference type="SMART" id="SM00949">
    <property type="entry name" value="PAZ"/>
    <property type="match status" value="1"/>
</dbReference>
<keyword evidence="4" id="KW-0221">Differentiation</keyword>
<dbReference type="InterPro" id="IPR003100">
    <property type="entry name" value="PAZ_dom"/>
</dbReference>
<dbReference type="RefSeq" id="XP_034264641.1">
    <property type="nucleotide sequence ID" value="XM_034408750.2"/>
</dbReference>
<dbReference type="InterPro" id="IPR012337">
    <property type="entry name" value="RNaseH-like_sf"/>
</dbReference>
<evidence type="ECO:0000256" key="7">
    <source>
        <dbReference type="ARBA" id="ARBA00023158"/>
    </source>
</evidence>
<keyword evidence="2" id="KW-0217">Developmental protein</keyword>
<dbReference type="Proteomes" id="UP001652622">
    <property type="component" value="Unplaced"/>
</dbReference>
<dbReference type="GO" id="GO:0030154">
    <property type="term" value="P:cell differentiation"/>
    <property type="evidence" value="ECO:0007669"/>
    <property type="project" value="UniProtKB-KW"/>
</dbReference>
<dbReference type="SUPFAM" id="SSF53098">
    <property type="entry name" value="Ribonuclease H-like"/>
    <property type="match status" value="1"/>
</dbReference>
<dbReference type="GO" id="GO:0005737">
    <property type="term" value="C:cytoplasm"/>
    <property type="evidence" value="ECO:0007669"/>
    <property type="project" value="UniProtKB-SubCell"/>
</dbReference>
<evidence type="ECO:0000259" key="12">
    <source>
        <dbReference type="PROSITE" id="PS50822"/>
    </source>
</evidence>
<dbReference type="CDD" id="cd02845">
    <property type="entry name" value="PAZ_piwi_like"/>
    <property type="match status" value="1"/>
</dbReference>
<dbReference type="Gene3D" id="2.170.260.10">
    <property type="entry name" value="paz domain"/>
    <property type="match status" value="1"/>
</dbReference>
<dbReference type="GO" id="GO:0031047">
    <property type="term" value="P:regulatory ncRNA-mediated gene silencing"/>
    <property type="evidence" value="ECO:0007669"/>
    <property type="project" value="UniProtKB-KW"/>
</dbReference>
<keyword evidence="6" id="KW-0694">RNA-binding</keyword>
<dbReference type="Pfam" id="PF08699">
    <property type="entry name" value="ArgoL1"/>
    <property type="match status" value="1"/>
</dbReference>
<proteinExistence type="inferred from homology"/>
<dbReference type="PROSITE" id="PS50821">
    <property type="entry name" value="PAZ"/>
    <property type="match status" value="1"/>
</dbReference>
<dbReference type="CTD" id="143689"/>
<dbReference type="Pfam" id="PF02171">
    <property type="entry name" value="Piwi"/>
    <property type="match status" value="1"/>
</dbReference>
<dbReference type="FunFam" id="3.30.420.10:FF:000014">
    <property type="entry name" value="Piwi-like RNA-mediated gene silencing 1"/>
    <property type="match status" value="1"/>
</dbReference>
<dbReference type="InParanoid" id="A0A6P9B7T5"/>
<dbReference type="SMART" id="SM00950">
    <property type="entry name" value="Piwi"/>
    <property type="match status" value="1"/>
</dbReference>
<dbReference type="KEGG" id="pgut:117660614"/>
<dbReference type="Gene3D" id="3.30.420.10">
    <property type="entry name" value="Ribonuclease H-like superfamily/Ribonuclease H"/>
    <property type="match status" value="1"/>
</dbReference>
<gene>
    <name evidence="14" type="primary">PIWIL4</name>
</gene>
<dbReference type="Pfam" id="PF23278">
    <property type="entry name" value="Piwi_N"/>
    <property type="match status" value="1"/>
</dbReference>
<organism evidence="13 14">
    <name type="scientific">Pantherophis guttatus</name>
    <name type="common">Corn snake</name>
    <name type="synonym">Elaphe guttata</name>
    <dbReference type="NCBI Taxonomy" id="94885"/>
    <lineage>
        <taxon>Eukaryota</taxon>
        <taxon>Metazoa</taxon>
        <taxon>Chordata</taxon>
        <taxon>Craniata</taxon>
        <taxon>Vertebrata</taxon>
        <taxon>Euteleostomi</taxon>
        <taxon>Lepidosauria</taxon>
        <taxon>Squamata</taxon>
        <taxon>Bifurcata</taxon>
        <taxon>Unidentata</taxon>
        <taxon>Episquamata</taxon>
        <taxon>Toxicofera</taxon>
        <taxon>Serpentes</taxon>
        <taxon>Colubroidea</taxon>
        <taxon>Colubridae</taxon>
        <taxon>Colubrinae</taxon>
        <taxon>Pantherophis</taxon>
    </lineage>
</organism>
<keyword evidence="7" id="KW-0943">RNA-mediated gene silencing</keyword>
<evidence type="ECO:0000313" key="13">
    <source>
        <dbReference type="Proteomes" id="UP001652622"/>
    </source>
</evidence>
<dbReference type="PANTHER" id="PTHR22891">
    <property type="entry name" value="EUKARYOTIC TRANSLATION INITIATION FACTOR 2C"/>
    <property type="match status" value="1"/>
</dbReference>
<dbReference type="AlphaFoldDB" id="A0A6P9B7T5"/>
<protein>
    <submittedName>
        <fullName evidence="14">Piwi-like protein 4</fullName>
    </submittedName>
</protein>
<evidence type="ECO:0000256" key="4">
    <source>
        <dbReference type="ARBA" id="ARBA00022782"/>
    </source>
</evidence>
<comment type="similarity">
    <text evidence="9">Belongs to the argonaute family. Piwi subfamily.</text>
</comment>
<accession>A0A6P9B7T5</accession>
<dbReference type="OMA" id="WSKDMRN"/>
<comment type="subcellular location">
    <subcellularLocation>
        <location evidence="1">Cytoplasm</location>
    </subcellularLocation>
</comment>
<dbReference type="PROSITE" id="PS50822">
    <property type="entry name" value="PIWI"/>
    <property type="match status" value="1"/>
</dbReference>
<feature type="compositionally biased region" description="Polar residues" evidence="10">
    <location>
        <begin position="33"/>
        <end position="47"/>
    </location>
</feature>
<reference evidence="14" key="1">
    <citation type="submission" date="2025-08" db="UniProtKB">
        <authorList>
            <consortium name="RefSeq"/>
        </authorList>
    </citation>
    <scope>IDENTIFICATION</scope>
    <source>
        <tissue evidence="14">Blood</tissue>
    </source>
</reference>
<dbReference type="GO" id="GO:0006417">
    <property type="term" value="P:regulation of translation"/>
    <property type="evidence" value="ECO:0007669"/>
    <property type="project" value="UniProtKB-KW"/>
</dbReference>
<keyword evidence="8" id="KW-0469">Meiosis</keyword>
<dbReference type="InterPro" id="IPR014811">
    <property type="entry name" value="ArgoL1"/>
</dbReference>
<dbReference type="Pfam" id="PF02170">
    <property type="entry name" value="PAZ"/>
    <property type="match status" value="1"/>
</dbReference>
<evidence type="ECO:0000256" key="2">
    <source>
        <dbReference type="ARBA" id="ARBA00022473"/>
    </source>
</evidence>
<feature type="domain" description="Piwi" evidence="12">
    <location>
        <begin position="544"/>
        <end position="836"/>
    </location>
</feature>